<name>A0ACC3A4T0_9EURO</name>
<keyword evidence="2" id="KW-1185">Reference proteome</keyword>
<sequence>MECTAKVAASRRFVQVLLRPRNGLHIQRNSLLHQHQQFTQSQSRGLHHQVRNASSATAPPPPNDKQIVLEKPDKFRPPSHGARLKARSTTGMYGAGAAYNQGMSAKEKETSSKKSYPHTFPNEGTSMHWFLTTRWVHVSITMLVLISLALWSAISTWSKTSPYAHLIPPLGSLPFHPLDYFSELWSVYRLHLEYVTQQTAEMRRQNILDAQKRRLYRRAHGLEDLNADEISGPDVRGLVEWDDGLTKPERERGGQFKPEVIGANMMAMGAKPGETLNEVMERKRLEEEQIHETRAVEKARKQEQEVKAEEERLVRIGAKTPEAERRPRKLWFGIW</sequence>
<protein>
    <submittedName>
        <fullName evidence="1">Uncharacterized protein</fullName>
    </submittedName>
</protein>
<gene>
    <name evidence="1" type="ORF">H2198_005808</name>
</gene>
<dbReference type="Proteomes" id="UP001172386">
    <property type="component" value="Unassembled WGS sequence"/>
</dbReference>
<evidence type="ECO:0000313" key="2">
    <source>
        <dbReference type="Proteomes" id="UP001172386"/>
    </source>
</evidence>
<comment type="caution">
    <text evidence="1">The sequence shown here is derived from an EMBL/GenBank/DDBJ whole genome shotgun (WGS) entry which is preliminary data.</text>
</comment>
<reference evidence="1" key="1">
    <citation type="submission" date="2022-10" db="EMBL/GenBank/DDBJ databases">
        <title>Culturing micro-colonial fungi from biological soil crusts in the Mojave desert and describing Neophaeococcomyces mojavensis, and introducing the new genera and species Taxawa tesnikishii.</title>
        <authorList>
            <person name="Kurbessoian T."/>
            <person name="Stajich J.E."/>
        </authorList>
    </citation>
    <scope>NUCLEOTIDE SEQUENCE</scope>
    <source>
        <strain evidence="1">JES_112</strain>
    </source>
</reference>
<evidence type="ECO:0000313" key="1">
    <source>
        <dbReference type="EMBL" id="KAJ9655279.1"/>
    </source>
</evidence>
<accession>A0ACC3A4T0</accession>
<proteinExistence type="predicted"/>
<organism evidence="1 2">
    <name type="scientific">Neophaeococcomyces mojaviensis</name>
    <dbReference type="NCBI Taxonomy" id="3383035"/>
    <lineage>
        <taxon>Eukaryota</taxon>
        <taxon>Fungi</taxon>
        <taxon>Dikarya</taxon>
        <taxon>Ascomycota</taxon>
        <taxon>Pezizomycotina</taxon>
        <taxon>Eurotiomycetes</taxon>
        <taxon>Chaetothyriomycetidae</taxon>
        <taxon>Chaetothyriales</taxon>
        <taxon>Chaetothyriales incertae sedis</taxon>
        <taxon>Neophaeococcomyces</taxon>
    </lineage>
</organism>
<dbReference type="EMBL" id="JAPDRQ010000100">
    <property type="protein sequence ID" value="KAJ9655279.1"/>
    <property type="molecule type" value="Genomic_DNA"/>
</dbReference>